<dbReference type="KEGG" id="smo:SELMODRAFT_128463"/>
<dbReference type="InterPro" id="IPR033905">
    <property type="entry name" value="Secretory_peroxidase"/>
</dbReference>
<dbReference type="STRING" id="88036.D8SZI1"/>
<evidence type="ECO:0000256" key="2">
    <source>
        <dbReference type="ARBA" id="ARBA00002322"/>
    </source>
</evidence>
<feature type="disulfide bond" evidence="19">
    <location>
        <begin position="26"/>
        <end position="106"/>
    </location>
</feature>
<keyword evidence="11 17" id="KW-0408">Iron</keyword>
<dbReference type="Proteomes" id="UP000001514">
    <property type="component" value="Unassembled WGS sequence"/>
</dbReference>
<dbReference type="PANTHER" id="PTHR31388:SF264">
    <property type="entry name" value="PEROXIDASE 59"/>
    <property type="match status" value="1"/>
</dbReference>
<dbReference type="GO" id="GO:0006979">
    <property type="term" value="P:response to oxidative stress"/>
    <property type="evidence" value="ECO:0007669"/>
    <property type="project" value="UniProtKB-UniRule"/>
</dbReference>
<dbReference type="GO" id="GO:0046872">
    <property type="term" value="F:metal ion binding"/>
    <property type="evidence" value="ECO:0007669"/>
    <property type="project" value="UniProtKB-UniRule"/>
</dbReference>
<proteinExistence type="inferred from homology"/>
<comment type="function">
    <text evidence="2">Removal of H(2)O(2), oxidation of toxic reductants, biosynthesis and degradation of lignin, suberization, auxin catabolism, response to environmental stresses such as wounding, pathogen attack and oxidative stress. These functions might be dependent on each isozyme/isoform in each plant tissue.</text>
</comment>
<evidence type="ECO:0000256" key="18">
    <source>
        <dbReference type="PIRSR" id="PIRSR600823-4"/>
    </source>
</evidence>
<feature type="binding site" evidence="17">
    <location>
        <position position="61"/>
    </location>
    <ligand>
        <name>Ca(2+)</name>
        <dbReference type="ChEBI" id="CHEBI:29108"/>
        <label>1</label>
    </ligand>
</feature>
<evidence type="ECO:0000256" key="10">
    <source>
        <dbReference type="ARBA" id="ARBA00023002"/>
    </source>
</evidence>
<evidence type="ECO:0000256" key="11">
    <source>
        <dbReference type="ARBA" id="ARBA00023004"/>
    </source>
</evidence>
<evidence type="ECO:0000256" key="12">
    <source>
        <dbReference type="ARBA" id="ARBA00023157"/>
    </source>
</evidence>
<keyword evidence="6 20" id="KW-0349">Heme</keyword>
<evidence type="ECO:0000313" key="22">
    <source>
        <dbReference type="EMBL" id="EFJ10283.1"/>
    </source>
</evidence>
<dbReference type="GO" id="GO:0004601">
    <property type="term" value="F:peroxidase activity"/>
    <property type="evidence" value="ECO:0000318"/>
    <property type="project" value="GO_Central"/>
</dbReference>
<comment type="catalytic activity">
    <reaction evidence="1 20">
        <text>2 a phenolic donor + H2O2 = 2 a phenolic radical donor + 2 H2O</text>
        <dbReference type="Rhea" id="RHEA:56136"/>
        <dbReference type="ChEBI" id="CHEBI:15377"/>
        <dbReference type="ChEBI" id="CHEBI:16240"/>
        <dbReference type="ChEBI" id="CHEBI:139520"/>
        <dbReference type="ChEBI" id="CHEBI:139521"/>
        <dbReference type="EC" id="1.11.1.7"/>
    </reaction>
</comment>
<evidence type="ECO:0000256" key="6">
    <source>
        <dbReference type="ARBA" id="ARBA00022617"/>
    </source>
</evidence>
<dbReference type="AlphaFoldDB" id="D8SZI1"/>
<feature type="binding site" evidence="17">
    <location>
        <position position="65"/>
    </location>
    <ligand>
        <name>Ca(2+)</name>
        <dbReference type="ChEBI" id="CHEBI:29108"/>
        <label>1</label>
    </ligand>
</feature>
<feature type="disulfide bond" evidence="19">
    <location>
        <begin position="213"/>
        <end position="245"/>
    </location>
</feature>
<dbReference type="GO" id="GO:0140825">
    <property type="term" value="F:lactoperoxidase activity"/>
    <property type="evidence" value="ECO:0007669"/>
    <property type="project" value="UniProtKB-EC"/>
</dbReference>
<keyword evidence="23" id="KW-1185">Reference proteome</keyword>
<evidence type="ECO:0000256" key="20">
    <source>
        <dbReference type="RuleBase" id="RU362060"/>
    </source>
</evidence>
<feature type="site" description="Transition state stabilizer" evidence="18">
    <location>
        <position position="53"/>
    </location>
</feature>
<dbReference type="FunFam" id="1.10.420.10:FF:000001">
    <property type="entry name" value="Peroxidase"/>
    <property type="match status" value="1"/>
</dbReference>
<evidence type="ECO:0000256" key="19">
    <source>
        <dbReference type="PIRSR" id="PIRSR600823-5"/>
    </source>
</evidence>
<dbReference type="HOGENOM" id="CLU_010543_0_1_1"/>
<evidence type="ECO:0000256" key="9">
    <source>
        <dbReference type="ARBA" id="ARBA00022837"/>
    </source>
</evidence>
<evidence type="ECO:0000256" key="5">
    <source>
        <dbReference type="ARBA" id="ARBA00022559"/>
    </source>
</evidence>
<dbReference type="GO" id="GO:0009505">
    <property type="term" value="C:plant-type cell wall"/>
    <property type="evidence" value="ECO:0000318"/>
    <property type="project" value="GO_Central"/>
</dbReference>
<keyword evidence="8 20" id="KW-0732">Signal</keyword>
<gene>
    <name evidence="22" type="ORF">SELMODRAFT_128463</name>
</gene>
<dbReference type="PANTHER" id="PTHR31388">
    <property type="entry name" value="PEROXIDASE 72-RELATED"/>
    <property type="match status" value="1"/>
</dbReference>
<feature type="disulfide bond" evidence="19">
    <location>
        <begin position="59"/>
        <end position="64"/>
    </location>
</feature>
<dbReference type="EC" id="1.11.1.7" evidence="3 20"/>
<dbReference type="CDD" id="cd00693">
    <property type="entry name" value="secretory_peroxidase"/>
    <property type="match status" value="1"/>
</dbReference>
<dbReference type="GO" id="GO:0020037">
    <property type="term" value="F:heme binding"/>
    <property type="evidence" value="ECO:0007669"/>
    <property type="project" value="UniProtKB-UniRule"/>
</dbReference>
<dbReference type="SUPFAM" id="SSF48113">
    <property type="entry name" value="Heme-dependent peroxidases"/>
    <property type="match status" value="1"/>
</dbReference>
<dbReference type="GO" id="GO:0005576">
    <property type="term" value="C:extracellular region"/>
    <property type="evidence" value="ECO:0007669"/>
    <property type="project" value="UniProtKB-SubCell"/>
</dbReference>
<comment type="cofactor">
    <cofactor evidence="17 20">
        <name>heme b</name>
        <dbReference type="ChEBI" id="CHEBI:60344"/>
    </cofactor>
    <text evidence="17 20">Binds 1 heme b (iron(II)-protoporphyrin IX) group per subunit.</text>
</comment>
<keyword evidence="14 20" id="KW-0376">Hydrogen peroxide</keyword>
<feature type="binding site" evidence="17">
    <location>
        <position position="266"/>
    </location>
    <ligand>
        <name>Ca(2+)</name>
        <dbReference type="ChEBI" id="CHEBI:29108"/>
        <label>2</label>
    </ligand>
</feature>
<dbReference type="OMA" id="ICGVMEL"/>
<feature type="binding site" evidence="16">
    <location>
        <position position="155"/>
    </location>
    <ligand>
        <name>substrate</name>
    </ligand>
</feature>
<dbReference type="InterPro" id="IPR010255">
    <property type="entry name" value="Haem_peroxidase_sf"/>
</dbReference>
<feature type="binding site" evidence="17">
    <location>
        <position position="63"/>
    </location>
    <ligand>
        <name>Ca(2+)</name>
        <dbReference type="ChEBI" id="CHEBI:29108"/>
        <label>1</label>
    </ligand>
</feature>
<feature type="domain" description="Plant heme peroxidase family profile" evidence="21">
    <location>
        <begin position="16"/>
        <end position="339"/>
    </location>
</feature>
<dbReference type="Gramene" id="EFJ10283">
    <property type="protein sequence ID" value="EFJ10283"/>
    <property type="gene ID" value="SELMODRAFT_128463"/>
</dbReference>
<keyword evidence="9 17" id="KW-0106">Calcium</keyword>
<evidence type="ECO:0000256" key="1">
    <source>
        <dbReference type="ARBA" id="ARBA00000189"/>
    </source>
</evidence>
<feature type="binding site" evidence="17">
    <location>
        <position position="67"/>
    </location>
    <ligand>
        <name>Ca(2+)</name>
        <dbReference type="ChEBI" id="CHEBI:29108"/>
        <label>1</label>
    </ligand>
</feature>
<dbReference type="Gene3D" id="1.10.520.10">
    <property type="match status" value="2"/>
</dbReference>
<dbReference type="InParanoid" id="D8SZI1"/>
<dbReference type="eggNOG" id="ENOG502QRJD">
    <property type="taxonomic scope" value="Eukaryota"/>
</dbReference>
<dbReference type="EMBL" id="GL377655">
    <property type="protein sequence ID" value="EFJ10283.1"/>
    <property type="molecule type" value="Genomic_DNA"/>
</dbReference>
<feature type="binding site" evidence="17">
    <location>
        <position position="258"/>
    </location>
    <ligand>
        <name>Ca(2+)</name>
        <dbReference type="ChEBI" id="CHEBI:29108"/>
        <label>2</label>
    </ligand>
</feature>
<organism evidence="23">
    <name type="scientific">Selaginella moellendorffii</name>
    <name type="common">Spikemoss</name>
    <dbReference type="NCBI Taxonomy" id="88036"/>
    <lineage>
        <taxon>Eukaryota</taxon>
        <taxon>Viridiplantae</taxon>
        <taxon>Streptophyta</taxon>
        <taxon>Embryophyta</taxon>
        <taxon>Tracheophyta</taxon>
        <taxon>Lycopodiopsida</taxon>
        <taxon>Selaginellales</taxon>
        <taxon>Selaginellaceae</taxon>
        <taxon>Selaginella</taxon>
    </lineage>
</organism>
<dbReference type="FunFam" id="1.10.520.10:FF:000001">
    <property type="entry name" value="Peroxidase"/>
    <property type="match status" value="1"/>
</dbReference>
<feature type="chain" id="PRO_5005127384" description="Peroxidase" evidence="20">
    <location>
        <begin position="18"/>
        <end position="339"/>
    </location>
</feature>
<keyword evidence="5 20" id="KW-0575">Peroxidase</keyword>
<protein>
    <recommendedName>
        <fullName evidence="3 20">Peroxidase</fullName>
        <ecNumber evidence="3 20">1.11.1.7</ecNumber>
    </recommendedName>
</protein>
<comment type="subcellular location">
    <subcellularLocation>
        <location evidence="20">Secreted</location>
    </subcellularLocation>
</comment>
<feature type="binding site" evidence="17">
    <location>
        <position position="58"/>
    </location>
    <ligand>
        <name>Ca(2+)</name>
        <dbReference type="ChEBI" id="CHEBI:29108"/>
        <label>1</label>
    </ligand>
</feature>
<keyword evidence="7 17" id="KW-0479">Metal-binding</keyword>
<feature type="binding site" evidence="17">
    <location>
        <position position="261"/>
    </location>
    <ligand>
        <name>Ca(2+)</name>
        <dbReference type="ChEBI" id="CHEBI:29108"/>
        <label>2</label>
    </ligand>
</feature>
<comment type="cofactor">
    <cofactor evidence="17 20">
        <name>Ca(2+)</name>
        <dbReference type="ChEBI" id="CHEBI:29108"/>
    </cofactor>
    <text evidence="17 20">Binds 2 calcium ions per subunit.</text>
</comment>
<keyword evidence="10 20" id="KW-0560">Oxidoreductase</keyword>
<evidence type="ECO:0000259" key="21">
    <source>
        <dbReference type="PROSITE" id="PS50873"/>
    </source>
</evidence>
<dbReference type="PROSITE" id="PS50873">
    <property type="entry name" value="PEROXIDASE_4"/>
    <property type="match status" value="1"/>
</dbReference>
<keyword evidence="12 19" id="KW-1015">Disulfide bond</keyword>
<evidence type="ECO:0000256" key="17">
    <source>
        <dbReference type="PIRSR" id="PIRSR600823-3"/>
    </source>
</evidence>
<dbReference type="Gene3D" id="1.10.420.10">
    <property type="entry name" value="Peroxidase, domain 2"/>
    <property type="match status" value="2"/>
</dbReference>
<feature type="binding site" description="axial binding residue" evidence="17">
    <location>
        <position position="206"/>
    </location>
    <ligand>
        <name>heme b</name>
        <dbReference type="ChEBI" id="CHEBI:60344"/>
    </ligand>
    <ligandPart>
        <name>Fe</name>
        <dbReference type="ChEBI" id="CHEBI:18248"/>
    </ligandPart>
</feature>
<name>D8SZI1_SELML</name>
<dbReference type="GO" id="GO:0042744">
    <property type="term" value="P:hydrogen peroxide catabolic process"/>
    <property type="evidence" value="ECO:0007669"/>
    <property type="project" value="UniProtKB-KW"/>
</dbReference>
<comment type="similarity">
    <text evidence="20">Belongs to the peroxidase family. Classical plant (class III) peroxidase subfamily.</text>
</comment>
<accession>D8SZI1</accession>
<dbReference type="InterPro" id="IPR000823">
    <property type="entry name" value="Peroxidase_pln"/>
</dbReference>
<dbReference type="InterPro" id="IPR002016">
    <property type="entry name" value="Haem_peroxidase"/>
</dbReference>
<sequence length="339" mass="35916">MSYVFFFFFLSVGRCQLQTGFYASSCPNAESIVKSEVSKATQQDSRLPASLIRLHFHDCFVQGCDASVLLDDTSSFTGEKTAGPNNNSLRGFEVIDTIKTSLESSCKGVVSCADILAIAARDSSLLQTGGPSWDVRLGRRDSTTASLSGANSQIPSPAFTVNQLISAFTAKGLSAEDMFTLSGKCKLIRVASGSYGNGIYGYAGAHTIGQAKCSSFSGRLFNNSGSGQPDPSIRQGFLKSLQSACPQGGDATALQPLDVATATTFDNQYYSNLLLGRGLLNSDQVLSTTVGTARNFVKAYSSDQSKFFSNFAGSMINMGNISPLTTPNGIIRSNCRVPS</sequence>
<feature type="signal peptide" evidence="20">
    <location>
        <begin position="1"/>
        <end position="17"/>
    </location>
</feature>
<keyword evidence="4 20" id="KW-0964">Secreted</keyword>
<evidence type="ECO:0000256" key="7">
    <source>
        <dbReference type="ARBA" id="ARBA00022723"/>
    </source>
</evidence>
<dbReference type="PRINTS" id="PR00458">
    <property type="entry name" value="PEROXIDASE"/>
</dbReference>
<evidence type="ECO:0000256" key="3">
    <source>
        <dbReference type="ARBA" id="ARBA00012313"/>
    </source>
</evidence>
<feature type="disulfide bond" evidence="19">
    <location>
        <begin position="112"/>
        <end position="335"/>
    </location>
</feature>
<evidence type="ECO:0000256" key="4">
    <source>
        <dbReference type="ARBA" id="ARBA00022525"/>
    </source>
</evidence>
<evidence type="ECO:0000256" key="13">
    <source>
        <dbReference type="ARBA" id="ARBA00023180"/>
    </source>
</evidence>
<evidence type="ECO:0000256" key="15">
    <source>
        <dbReference type="PIRSR" id="PIRSR600823-1"/>
    </source>
</evidence>
<feature type="binding site" evidence="17">
    <location>
        <position position="207"/>
    </location>
    <ligand>
        <name>Ca(2+)</name>
        <dbReference type="ChEBI" id="CHEBI:29108"/>
        <label>2</label>
    </ligand>
</feature>
<reference evidence="22 23" key="1">
    <citation type="journal article" date="2011" name="Science">
        <title>The Selaginella genome identifies genetic changes associated with the evolution of vascular plants.</title>
        <authorList>
            <person name="Banks J.A."/>
            <person name="Nishiyama T."/>
            <person name="Hasebe M."/>
            <person name="Bowman J.L."/>
            <person name="Gribskov M."/>
            <person name="dePamphilis C."/>
            <person name="Albert V.A."/>
            <person name="Aono N."/>
            <person name="Aoyama T."/>
            <person name="Ambrose B.A."/>
            <person name="Ashton N.W."/>
            <person name="Axtell M.J."/>
            <person name="Barker E."/>
            <person name="Barker M.S."/>
            <person name="Bennetzen J.L."/>
            <person name="Bonawitz N.D."/>
            <person name="Chapple C."/>
            <person name="Cheng C."/>
            <person name="Correa L.G."/>
            <person name="Dacre M."/>
            <person name="DeBarry J."/>
            <person name="Dreyer I."/>
            <person name="Elias M."/>
            <person name="Engstrom E.M."/>
            <person name="Estelle M."/>
            <person name="Feng L."/>
            <person name="Finet C."/>
            <person name="Floyd S.K."/>
            <person name="Frommer W.B."/>
            <person name="Fujita T."/>
            <person name="Gramzow L."/>
            <person name="Gutensohn M."/>
            <person name="Harholt J."/>
            <person name="Hattori M."/>
            <person name="Heyl A."/>
            <person name="Hirai T."/>
            <person name="Hiwatashi Y."/>
            <person name="Ishikawa M."/>
            <person name="Iwata M."/>
            <person name="Karol K.G."/>
            <person name="Koehler B."/>
            <person name="Kolukisaoglu U."/>
            <person name="Kubo M."/>
            <person name="Kurata T."/>
            <person name="Lalonde S."/>
            <person name="Li K."/>
            <person name="Li Y."/>
            <person name="Litt A."/>
            <person name="Lyons E."/>
            <person name="Manning G."/>
            <person name="Maruyama T."/>
            <person name="Michael T.P."/>
            <person name="Mikami K."/>
            <person name="Miyazaki S."/>
            <person name="Morinaga S."/>
            <person name="Murata T."/>
            <person name="Mueller-Roeber B."/>
            <person name="Nelson D.R."/>
            <person name="Obara M."/>
            <person name="Oguri Y."/>
            <person name="Olmstead R.G."/>
            <person name="Onodera N."/>
            <person name="Petersen B.L."/>
            <person name="Pils B."/>
            <person name="Prigge M."/>
            <person name="Rensing S.A."/>
            <person name="Riano-Pachon D.M."/>
            <person name="Roberts A.W."/>
            <person name="Sato Y."/>
            <person name="Scheller H.V."/>
            <person name="Schulz B."/>
            <person name="Schulz C."/>
            <person name="Shakirov E.V."/>
            <person name="Shibagaki N."/>
            <person name="Shinohara N."/>
            <person name="Shippen D.E."/>
            <person name="Soerensen I."/>
            <person name="Sotooka R."/>
            <person name="Sugimoto N."/>
            <person name="Sugita M."/>
            <person name="Sumikawa N."/>
            <person name="Tanurdzic M."/>
            <person name="Theissen G."/>
            <person name="Ulvskov P."/>
            <person name="Wakazuki S."/>
            <person name="Weng J.K."/>
            <person name="Willats W.W."/>
            <person name="Wipf D."/>
            <person name="Wolf P.G."/>
            <person name="Yang L."/>
            <person name="Zimmer A.D."/>
            <person name="Zhu Q."/>
            <person name="Mitros T."/>
            <person name="Hellsten U."/>
            <person name="Loque D."/>
            <person name="Otillar R."/>
            <person name="Salamov A."/>
            <person name="Schmutz J."/>
            <person name="Shapiro H."/>
            <person name="Lindquist E."/>
            <person name="Lucas S."/>
            <person name="Rokhsar D."/>
            <person name="Grigoriev I.V."/>
        </authorList>
    </citation>
    <scope>NUCLEOTIDE SEQUENCE [LARGE SCALE GENOMIC DNA]</scope>
</reference>
<evidence type="ECO:0000256" key="8">
    <source>
        <dbReference type="ARBA" id="ARBA00022729"/>
    </source>
</evidence>
<evidence type="ECO:0000256" key="16">
    <source>
        <dbReference type="PIRSR" id="PIRSR600823-2"/>
    </source>
</evidence>
<feature type="active site" description="Proton acceptor" evidence="15">
    <location>
        <position position="57"/>
    </location>
</feature>
<evidence type="ECO:0000313" key="23">
    <source>
        <dbReference type="Proteomes" id="UP000001514"/>
    </source>
</evidence>
<dbReference type="PRINTS" id="PR00461">
    <property type="entry name" value="PLPEROXIDASE"/>
</dbReference>
<keyword evidence="13" id="KW-0325">Glycoprotein</keyword>
<evidence type="ECO:0000256" key="14">
    <source>
        <dbReference type="ARBA" id="ARBA00023324"/>
    </source>
</evidence>
<dbReference type="Pfam" id="PF00141">
    <property type="entry name" value="peroxidase"/>
    <property type="match status" value="1"/>
</dbReference>
<feature type="binding site" evidence="17">
    <location>
        <position position="79"/>
    </location>
    <ligand>
        <name>Ca(2+)</name>
        <dbReference type="ChEBI" id="CHEBI:29108"/>
        <label>1</label>
    </ligand>
</feature>